<dbReference type="Gene3D" id="3.90.230.10">
    <property type="entry name" value="Creatinase/methionine aminopeptidase superfamily"/>
    <property type="match status" value="1"/>
</dbReference>
<dbReference type="InterPro" id="IPR029149">
    <property type="entry name" value="Creatin/AminoP/Spt16_N"/>
</dbReference>
<reference evidence="3" key="1">
    <citation type="submission" date="2020-08" db="EMBL/GenBank/DDBJ databases">
        <title>Genome public.</title>
        <authorList>
            <person name="Liu C."/>
            <person name="Sun Q."/>
        </authorList>
    </citation>
    <scope>NUCLEOTIDE SEQUENCE</scope>
    <source>
        <strain evidence="3">NSJ-24</strain>
    </source>
</reference>
<dbReference type="Pfam" id="PF01321">
    <property type="entry name" value="Creatinase_N"/>
    <property type="match status" value="1"/>
</dbReference>
<dbReference type="PANTHER" id="PTHR46112">
    <property type="entry name" value="AMINOPEPTIDASE"/>
    <property type="match status" value="1"/>
</dbReference>
<dbReference type="InterPro" id="IPR050659">
    <property type="entry name" value="Peptidase_M24B"/>
</dbReference>
<accession>A0A926E8D4</accession>
<dbReference type="AlphaFoldDB" id="A0A926E8D4"/>
<evidence type="ECO:0000259" key="2">
    <source>
        <dbReference type="Pfam" id="PF01321"/>
    </source>
</evidence>
<feature type="domain" description="Creatinase N-terminal" evidence="2">
    <location>
        <begin position="31"/>
        <end position="196"/>
    </location>
</feature>
<evidence type="ECO:0000313" key="3">
    <source>
        <dbReference type="EMBL" id="MBC8568298.1"/>
    </source>
</evidence>
<feature type="domain" description="Peptidase M24" evidence="1">
    <location>
        <begin position="204"/>
        <end position="400"/>
    </location>
</feature>
<dbReference type="InterPro" id="IPR036005">
    <property type="entry name" value="Creatinase/aminopeptidase-like"/>
</dbReference>
<dbReference type="EMBL" id="JACRTA010000002">
    <property type="protein sequence ID" value="MBC8568298.1"/>
    <property type="molecule type" value="Genomic_DNA"/>
</dbReference>
<sequence>MNNRKFELIPGVENCAGEMKVAFPIEEYQNRLTRTRMLMEKEGIDLIYATAPESMNYITGYDVVWHRVNSPAAWFDTMAAGTAIHVDYDDFIHYDLPDEEGVLKLTSISRNTRLFYDTPAEMYGKSYIVTTEDENFKQLMVKNLKDEGWVRDGMTVGLEFGSYRPNYVVFSQLKEVFESVGCRVVDATHIIRKVRGIKSPLELEYIEKANLLCDVGMNAIYEALRPGITELEIVGEYTRAQSEAGSEAPAIVNMVRSGPSRAWCFHIPASRRKIMIGDPVGVDLSGVYNRYHSNQCRYFSVGEPPKEFKEKYAVNKEIISIVSSIIKPNMLVSDFLKELQKFYESENLWGKQYWIGGYELGIAYPPDWVGAYTFDIYDDIDDMETRFVPGTVTNFETGFGCIDTLMFKESDAYVLGKTTRDLMIK</sequence>
<keyword evidence="4" id="KW-1185">Reference proteome</keyword>
<dbReference type="CDD" id="cd01066">
    <property type="entry name" value="APP_MetAP"/>
    <property type="match status" value="1"/>
</dbReference>
<proteinExistence type="predicted"/>
<comment type="caution">
    <text evidence="3">The sequence shown here is derived from an EMBL/GenBank/DDBJ whole genome shotgun (WGS) entry which is preliminary data.</text>
</comment>
<dbReference type="InterPro" id="IPR000587">
    <property type="entry name" value="Creatinase_N"/>
</dbReference>
<gene>
    <name evidence="3" type="ORF">H8692_05905</name>
</gene>
<evidence type="ECO:0000313" key="4">
    <source>
        <dbReference type="Proteomes" id="UP000610862"/>
    </source>
</evidence>
<protein>
    <submittedName>
        <fullName evidence="3">Aminopeptidase P family protein</fullName>
    </submittedName>
</protein>
<dbReference type="InterPro" id="IPR000994">
    <property type="entry name" value="Pept_M24"/>
</dbReference>
<dbReference type="PANTHER" id="PTHR46112:SF2">
    <property type="entry name" value="XAA-PRO AMINOPEPTIDASE P-RELATED"/>
    <property type="match status" value="1"/>
</dbReference>
<dbReference type="RefSeq" id="WP_187525235.1">
    <property type="nucleotide sequence ID" value="NZ_JACRTA010000002.1"/>
</dbReference>
<dbReference type="Pfam" id="PF00557">
    <property type="entry name" value="Peptidase_M24"/>
    <property type="match status" value="1"/>
</dbReference>
<keyword evidence="3" id="KW-0378">Hydrolase</keyword>
<name>A0A926E8D4_9FIRM</name>
<dbReference type="Proteomes" id="UP000610862">
    <property type="component" value="Unassembled WGS sequence"/>
</dbReference>
<dbReference type="Gene3D" id="3.40.350.10">
    <property type="entry name" value="Creatinase/prolidase N-terminal domain"/>
    <property type="match status" value="1"/>
</dbReference>
<keyword evidence="3" id="KW-0645">Protease</keyword>
<evidence type="ECO:0000259" key="1">
    <source>
        <dbReference type="Pfam" id="PF00557"/>
    </source>
</evidence>
<dbReference type="SUPFAM" id="SSF55920">
    <property type="entry name" value="Creatinase/aminopeptidase"/>
    <property type="match status" value="1"/>
</dbReference>
<dbReference type="SUPFAM" id="SSF53092">
    <property type="entry name" value="Creatinase/prolidase N-terminal domain"/>
    <property type="match status" value="1"/>
</dbReference>
<organism evidence="3 4">
    <name type="scientific">Lentihominibacter hominis</name>
    <dbReference type="NCBI Taxonomy" id="2763645"/>
    <lineage>
        <taxon>Bacteria</taxon>
        <taxon>Bacillati</taxon>
        <taxon>Bacillota</taxon>
        <taxon>Clostridia</taxon>
        <taxon>Peptostreptococcales</taxon>
        <taxon>Anaerovoracaceae</taxon>
        <taxon>Lentihominibacter</taxon>
    </lineage>
</organism>
<dbReference type="GO" id="GO:0004177">
    <property type="term" value="F:aminopeptidase activity"/>
    <property type="evidence" value="ECO:0007669"/>
    <property type="project" value="UniProtKB-KW"/>
</dbReference>
<keyword evidence="3" id="KW-0031">Aminopeptidase</keyword>